<organism evidence="1">
    <name type="scientific">Siphoviridae sp. ctxMM9</name>
    <dbReference type="NCBI Taxonomy" id="2827973"/>
    <lineage>
        <taxon>Viruses</taxon>
        <taxon>Duplodnaviria</taxon>
        <taxon>Heunggongvirae</taxon>
        <taxon>Uroviricota</taxon>
        <taxon>Caudoviricetes</taxon>
    </lineage>
</organism>
<name>A0A8S5T703_9CAUD</name>
<evidence type="ECO:0000313" key="1">
    <source>
        <dbReference type="EMBL" id="DAF58759.1"/>
    </source>
</evidence>
<dbReference type="EMBL" id="BK032759">
    <property type="protein sequence ID" value="DAF58759.1"/>
    <property type="molecule type" value="Genomic_DNA"/>
</dbReference>
<reference evidence="1" key="1">
    <citation type="journal article" date="2021" name="Proc. Natl. Acad. Sci. U.S.A.">
        <title>A Catalog of Tens of Thousands of Viruses from Human Metagenomes Reveals Hidden Associations with Chronic Diseases.</title>
        <authorList>
            <person name="Tisza M.J."/>
            <person name="Buck C.B."/>
        </authorList>
    </citation>
    <scope>NUCLEOTIDE SEQUENCE</scope>
    <source>
        <strain evidence="1">CtxMM9</strain>
    </source>
</reference>
<sequence>MDNAYIKWRAEANYMTHLTNIKVLTDSLIAYHGFRFAPVTNLDDAQWYLL</sequence>
<protein>
    <submittedName>
        <fullName evidence="1">Uncharacterized protein</fullName>
    </submittedName>
</protein>
<proteinExistence type="predicted"/>
<accession>A0A8S5T703</accession>